<dbReference type="RefSeq" id="WP_096999427.1">
    <property type="nucleotide sequence ID" value="NZ_OBEI01000001.1"/>
</dbReference>
<dbReference type="EMBL" id="OBEI01000001">
    <property type="protein sequence ID" value="SNZ02849.1"/>
    <property type="molecule type" value="Genomic_DNA"/>
</dbReference>
<organism evidence="8 9">
    <name type="scientific">Persephonella hydrogeniphila</name>
    <dbReference type="NCBI Taxonomy" id="198703"/>
    <lineage>
        <taxon>Bacteria</taxon>
        <taxon>Pseudomonadati</taxon>
        <taxon>Aquificota</taxon>
        <taxon>Aquificia</taxon>
        <taxon>Aquificales</taxon>
        <taxon>Hydrogenothermaceae</taxon>
        <taxon>Persephonella</taxon>
    </lineage>
</organism>
<gene>
    <name evidence="8" type="ORF">SAMN06265182_0226</name>
</gene>
<sequence>MKNFIREISPYLLTKLMSEGGDYGEIFYEKHFSTFLNFEDNRIQKGSEGFDKGVGIRLIKNGKTYYGYTSDLSKNSLEEVVRSLVKIDGEGKTKVGLRYMTGYTKVILDPEDYFPERKKEILLKANDIVRSYDSRIKQAGITLKDSKREILIINTEGEIVEDTQIRVALYVEAIAEENGYMYRGYESAGGLSGYEFFERDDIDIIDYISSKAAHRAVLGLNAKHPPAGSMPVVISSEAGGTMIHEAVGHGLEADLAEKGLSVYAGKIGEKVASELITVIDDGTIPAKMGSYNFDDEGVPAQKTVLIENGYLKSFLYDRLTAMQTGKSSTGNGRRDTYRNIPIVRMRNTYIAPGKDNPHDFIKDIKKGLYVVKMGGGQVNTVNGDFMFEVIEGYMIEKGEITYPVKGASLLGNGPQAMRDVEAVGYDLGWAIGTCGKSGQAAPVGDGQPTIKIKSLVVGGTV</sequence>
<dbReference type="GO" id="GO:0008237">
    <property type="term" value="F:metallopeptidase activity"/>
    <property type="evidence" value="ECO:0007669"/>
    <property type="project" value="UniProtKB-KW"/>
</dbReference>
<dbReference type="PIRSF" id="PIRSF004919">
    <property type="entry name" value="TldD"/>
    <property type="match status" value="1"/>
</dbReference>
<dbReference type="InterPro" id="IPR036059">
    <property type="entry name" value="TldD/PmbA_sf"/>
</dbReference>
<evidence type="ECO:0000256" key="3">
    <source>
        <dbReference type="ARBA" id="ARBA00022801"/>
    </source>
</evidence>
<name>A0A285N078_9AQUI</name>
<keyword evidence="3" id="KW-0378">Hydrolase</keyword>
<evidence type="ECO:0000313" key="8">
    <source>
        <dbReference type="EMBL" id="SNZ02849.1"/>
    </source>
</evidence>
<dbReference type="InterPro" id="IPR051463">
    <property type="entry name" value="Peptidase_U62_metallo"/>
</dbReference>
<accession>A0A285N078</accession>
<evidence type="ECO:0000256" key="2">
    <source>
        <dbReference type="ARBA" id="ARBA00022670"/>
    </source>
</evidence>
<reference evidence="9" key="1">
    <citation type="submission" date="2017-09" db="EMBL/GenBank/DDBJ databases">
        <authorList>
            <person name="Varghese N."/>
            <person name="Submissions S."/>
        </authorList>
    </citation>
    <scope>NUCLEOTIDE SEQUENCE [LARGE SCALE GENOMIC DNA]</scope>
    <source>
        <strain evidence="9">DSM 15103</strain>
    </source>
</reference>
<dbReference type="InterPro" id="IPR035068">
    <property type="entry name" value="TldD/PmbA_N"/>
</dbReference>
<protein>
    <submittedName>
        <fullName evidence="8">TldD protein</fullName>
    </submittedName>
</protein>
<keyword evidence="9" id="KW-1185">Reference proteome</keyword>
<evidence type="ECO:0000256" key="1">
    <source>
        <dbReference type="ARBA" id="ARBA00005836"/>
    </source>
</evidence>
<feature type="domain" description="Metalloprotease TldD/E C-terminal" evidence="6">
    <location>
        <begin position="228"/>
        <end position="459"/>
    </location>
</feature>
<dbReference type="PANTHER" id="PTHR30624:SF4">
    <property type="entry name" value="METALLOPROTEASE TLDD"/>
    <property type="match status" value="1"/>
</dbReference>
<evidence type="ECO:0000259" key="7">
    <source>
        <dbReference type="Pfam" id="PF19290"/>
    </source>
</evidence>
<keyword evidence="4" id="KW-0482">Metalloprotease</keyword>
<dbReference type="InterPro" id="IPR045569">
    <property type="entry name" value="Metalloprtase-TldD/E_C"/>
</dbReference>
<evidence type="ECO:0000256" key="4">
    <source>
        <dbReference type="ARBA" id="ARBA00023049"/>
    </source>
</evidence>
<dbReference type="GO" id="GO:0005829">
    <property type="term" value="C:cytosol"/>
    <property type="evidence" value="ECO:0007669"/>
    <property type="project" value="TreeGrafter"/>
</dbReference>
<proteinExistence type="inferred from homology"/>
<dbReference type="PANTHER" id="PTHR30624">
    <property type="entry name" value="UNCHARACTERIZED PROTEIN TLDD AND PMBA"/>
    <property type="match status" value="1"/>
</dbReference>
<dbReference type="Pfam" id="PF19289">
    <property type="entry name" value="PmbA_TldD_3rd"/>
    <property type="match status" value="1"/>
</dbReference>
<dbReference type="InterPro" id="IPR045570">
    <property type="entry name" value="Metalloprtase-TldD/E_cen_dom"/>
</dbReference>
<dbReference type="GO" id="GO:0006508">
    <property type="term" value="P:proteolysis"/>
    <property type="evidence" value="ECO:0007669"/>
    <property type="project" value="UniProtKB-KW"/>
</dbReference>
<dbReference type="OrthoDB" id="9803213at2"/>
<dbReference type="Pfam" id="PF19290">
    <property type="entry name" value="PmbA_TldD_2nd"/>
    <property type="match status" value="1"/>
</dbReference>
<dbReference type="AlphaFoldDB" id="A0A285N078"/>
<dbReference type="Proteomes" id="UP000219036">
    <property type="component" value="Unassembled WGS sequence"/>
</dbReference>
<evidence type="ECO:0000259" key="6">
    <source>
        <dbReference type="Pfam" id="PF19289"/>
    </source>
</evidence>
<keyword evidence="2" id="KW-0645">Protease</keyword>
<dbReference type="Pfam" id="PF01523">
    <property type="entry name" value="PmbA_TldD_1st"/>
    <property type="match status" value="1"/>
</dbReference>
<evidence type="ECO:0000259" key="5">
    <source>
        <dbReference type="Pfam" id="PF01523"/>
    </source>
</evidence>
<evidence type="ECO:0000313" key="9">
    <source>
        <dbReference type="Proteomes" id="UP000219036"/>
    </source>
</evidence>
<comment type="similarity">
    <text evidence="1">Belongs to the peptidase U62 family.</text>
</comment>
<dbReference type="InterPro" id="IPR002510">
    <property type="entry name" value="Metalloprtase-TldD/E_N"/>
</dbReference>
<dbReference type="InterPro" id="IPR025502">
    <property type="entry name" value="TldD"/>
</dbReference>
<dbReference type="Gene3D" id="3.30.2290.10">
    <property type="entry name" value="PmbA/TldD superfamily"/>
    <property type="match status" value="1"/>
</dbReference>
<feature type="domain" description="Metalloprotease TldD/E N-terminal" evidence="5">
    <location>
        <begin position="25"/>
        <end position="87"/>
    </location>
</feature>
<feature type="domain" description="Metalloprotease TldD/E central" evidence="7">
    <location>
        <begin position="109"/>
        <end position="218"/>
    </location>
</feature>
<dbReference type="SUPFAM" id="SSF111283">
    <property type="entry name" value="Putative modulator of DNA gyrase, PmbA/TldD"/>
    <property type="match status" value="1"/>
</dbReference>